<dbReference type="Proteomes" id="UP000199051">
    <property type="component" value="Unassembled WGS sequence"/>
</dbReference>
<dbReference type="AlphaFoldDB" id="A0A1H9X805"/>
<dbReference type="STRING" id="155974.SAMN04487818_113127"/>
<accession>A0A1H9X805</accession>
<gene>
    <name evidence="2" type="ORF">SAMN04487818_113127</name>
</gene>
<keyword evidence="1" id="KW-0812">Transmembrane</keyword>
<dbReference type="RefSeq" id="WP_143073668.1">
    <property type="nucleotide sequence ID" value="NZ_FOGI01000013.1"/>
</dbReference>
<name>A0A1H9X805_9PSEU</name>
<keyword evidence="1" id="KW-1133">Transmembrane helix</keyword>
<evidence type="ECO:0000313" key="3">
    <source>
        <dbReference type="Proteomes" id="UP000199051"/>
    </source>
</evidence>
<feature type="transmembrane region" description="Helical" evidence="1">
    <location>
        <begin position="101"/>
        <end position="122"/>
    </location>
</feature>
<proteinExistence type="predicted"/>
<keyword evidence="3" id="KW-1185">Reference proteome</keyword>
<dbReference type="EMBL" id="FOGI01000013">
    <property type="protein sequence ID" value="SES42338.1"/>
    <property type="molecule type" value="Genomic_DNA"/>
</dbReference>
<organism evidence="2 3">
    <name type="scientific">Actinokineospora terrae</name>
    <dbReference type="NCBI Taxonomy" id="155974"/>
    <lineage>
        <taxon>Bacteria</taxon>
        <taxon>Bacillati</taxon>
        <taxon>Actinomycetota</taxon>
        <taxon>Actinomycetes</taxon>
        <taxon>Pseudonocardiales</taxon>
        <taxon>Pseudonocardiaceae</taxon>
        <taxon>Actinokineospora</taxon>
    </lineage>
</organism>
<evidence type="ECO:0000313" key="2">
    <source>
        <dbReference type="EMBL" id="SES42338.1"/>
    </source>
</evidence>
<sequence length="207" mass="21909">MSWWPAVLGLGAAVVVNEFSDLSPWAADKVVTWAARLRYPDRPDRVTELRDLIRDRPGKVVKLATACGFLGAAAVYLAFCRVRAVSRRPADSRSGSAWRPLTGVAAAAVVLAIAFTGAGMAARAAQPGDVLWGLTKLLYSDHARSVEAAASVRQDLDIAETAFAEGKVAEAQAKLEDARKGLPWVASEDGAAELAGTHADLLSMLPD</sequence>
<reference evidence="3" key="1">
    <citation type="submission" date="2016-10" db="EMBL/GenBank/DDBJ databases">
        <authorList>
            <person name="Varghese N."/>
            <person name="Submissions S."/>
        </authorList>
    </citation>
    <scope>NUCLEOTIDE SEQUENCE [LARGE SCALE GENOMIC DNA]</scope>
    <source>
        <strain evidence="3">DSM 44260</strain>
    </source>
</reference>
<protein>
    <submittedName>
        <fullName evidence="2">Uncharacterized protein</fullName>
    </submittedName>
</protein>
<keyword evidence="1" id="KW-0472">Membrane</keyword>
<evidence type="ECO:0000256" key="1">
    <source>
        <dbReference type="SAM" id="Phobius"/>
    </source>
</evidence>
<feature type="transmembrane region" description="Helical" evidence="1">
    <location>
        <begin position="60"/>
        <end position="80"/>
    </location>
</feature>